<dbReference type="RefSeq" id="WP_067705730.1">
    <property type="nucleotide sequence ID" value="NZ_LLZH01000326.1"/>
</dbReference>
<proteinExistence type="predicted"/>
<sequence>MGSAGNQPVAGQTWLGRADDLATVCAAAVRMIADLPVEHLPPGTPAGVSFGVKRTWLAVRGGTVEQIAAAIGLHDGTETGWDDVMRGAAAWSVDPNALSVIASSPRPGLLGRLT</sequence>
<reference evidence="1 2" key="1">
    <citation type="submission" date="2015-10" db="EMBL/GenBank/DDBJ databases">
        <authorList>
            <person name="Gilbert D.G."/>
        </authorList>
    </citation>
    <scope>NUCLEOTIDE SEQUENCE [LARGE SCALE GENOMIC DNA]</scope>
    <source>
        <strain evidence="1 2">NRRL B-16712</strain>
    </source>
</reference>
<gene>
    <name evidence="1" type="ORF">ADL15_44855</name>
</gene>
<organism evidence="1 2">
    <name type="scientific">Actinoplanes awajinensis subsp. mycoplanecinus</name>
    <dbReference type="NCBI Taxonomy" id="135947"/>
    <lineage>
        <taxon>Bacteria</taxon>
        <taxon>Bacillati</taxon>
        <taxon>Actinomycetota</taxon>
        <taxon>Actinomycetes</taxon>
        <taxon>Micromonosporales</taxon>
        <taxon>Micromonosporaceae</taxon>
        <taxon>Actinoplanes</taxon>
    </lineage>
</organism>
<evidence type="ECO:0000313" key="1">
    <source>
        <dbReference type="EMBL" id="KUL23948.1"/>
    </source>
</evidence>
<evidence type="ECO:0000313" key="2">
    <source>
        <dbReference type="Proteomes" id="UP000053244"/>
    </source>
</evidence>
<comment type="caution">
    <text evidence="1">The sequence shown here is derived from an EMBL/GenBank/DDBJ whole genome shotgun (WGS) entry which is preliminary data.</text>
</comment>
<keyword evidence="2" id="KW-1185">Reference proteome</keyword>
<dbReference type="AlphaFoldDB" id="A0A101JBX6"/>
<dbReference type="Proteomes" id="UP000053244">
    <property type="component" value="Unassembled WGS sequence"/>
</dbReference>
<dbReference type="OrthoDB" id="4512558at2"/>
<accession>A0A101JBX6</accession>
<name>A0A101JBX6_9ACTN</name>
<dbReference type="EMBL" id="LLZH01000326">
    <property type="protein sequence ID" value="KUL23948.1"/>
    <property type="molecule type" value="Genomic_DNA"/>
</dbReference>
<protein>
    <submittedName>
        <fullName evidence="1">Uncharacterized protein</fullName>
    </submittedName>
</protein>